<protein>
    <submittedName>
        <fullName evidence="1">Uncharacterized protein</fullName>
    </submittedName>
</protein>
<proteinExistence type="predicted"/>
<dbReference type="AlphaFoldDB" id="A0A7S3XRD0"/>
<evidence type="ECO:0000313" key="1">
    <source>
        <dbReference type="EMBL" id="CAE0630098.1"/>
    </source>
</evidence>
<name>A0A7S3XRD0_HETAK</name>
<accession>A0A7S3XRD0</accession>
<organism evidence="1">
    <name type="scientific">Heterosigma akashiwo</name>
    <name type="common">Chromophytic alga</name>
    <name type="synonym">Heterosigma carterae</name>
    <dbReference type="NCBI Taxonomy" id="2829"/>
    <lineage>
        <taxon>Eukaryota</taxon>
        <taxon>Sar</taxon>
        <taxon>Stramenopiles</taxon>
        <taxon>Ochrophyta</taxon>
        <taxon>Raphidophyceae</taxon>
        <taxon>Chattonellales</taxon>
        <taxon>Chattonellaceae</taxon>
        <taxon>Heterosigma</taxon>
    </lineage>
</organism>
<reference evidence="1" key="1">
    <citation type="submission" date="2021-01" db="EMBL/GenBank/DDBJ databases">
        <authorList>
            <person name="Corre E."/>
            <person name="Pelletier E."/>
            <person name="Niang G."/>
            <person name="Scheremetjew M."/>
            <person name="Finn R."/>
            <person name="Kale V."/>
            <person name="Holt S."/>
            <person name="Cochrane G."/>
            <person name="Meng A."/>
            <person name="Brown T."/>
            <person name="Cohen L."/>
        </authorList>
    </citation>
    <scope>NUCLEOTIDE SEQUENCE</scope>
    <source>
        <strain evidence="1">CCMP3107</strain>
    </source>
</reference>
<gene>
    <name evidence="1" type="ORF">HAKA00212_LOCUS8793</name>
</gene>
<dbReference type="EMBL" id="HBIU01018885">
    <property type="protein sequence ID" value="CAE0630098.1"/>
    <property type="molecule type" value="Transcribed_RNA"/>
</dbReference>
<sequence>MALKRKGVVKQLRSAQAVAAKAMTRCFKSTRTEVALALAGLPPVDLVGKETVVLQYTHGTMRRRIEALREGCEWSPHLRLVRETLEEAGVDLQWTFERRMLDHELPYPPLRKAVKVTLGSREA</sequence>